<dbReference type="InterPro" id="IPR017884">
    <property type="entry name" value="SANT_dom"/>
</dbReference>
<dbReference type="PRINTS" id="PR00253">
    <property type="entry name" value="GABAARECEPTR"/>
</dbReference>
<keyword evidence="18" id="KW-0539">Nucleus</keyword>
<keyword evidence="7 20" id="KW-0812">Transmembrane</keyword>
<dbReference type="Pfam" id="PF02931">
    <property type="entry name" value="Neur_chan_LBD"/>
    <property type="match status" value="1"/>
</dbReference>
<keyword evidence="5" id="KW-1003">Cell membrane</keyword>
<keyword evidence="19 20" id="KW-0407">Ion channel</keyword>
<evidence type="ECO:0000256" key="18">
    <source>
        <dbReference type="ARBA" id="ARBA00023242"/>
    </source>
</evidence>
<organism evidence="22 23">
    <name type="scientific">Lepeophtheirus salmonis</name>
    <name type="common">Salmon louse</name>
    <name type="synonym">Caligus salmonis</name>
    <dbReference type="NCBI Taxonomy" id="72036"/>
    <lineage>
        <taxon>Eukaryota</taxon>
        <taxon>Metazoa</taxon>
        <taxon>Ecdysozoa</taxon>
        <taxon>Arthropoda</taxon>
        <taxon>Crustacea</taxon>
        <taxon>Multicrustacea</taxon>
        <taxon>Hexanauplia</taxon>
        <taxon>Copepoda</taxon>
        <taxon>Siphonostomatoida</taxon>
        <taxon>Caligidae</taxon>
        <taxon>Lepeophtheirus</taxon>
    </lineage>
</organism>
<dbReference type="PROSITE" id="PS51293">
    <property type="entry name" value="SANT"/>
    <property type="match status" value="1"/>
</dbReference>
<dbReference type="PANTHER" id="PTHR10865:SF28">
    <property type="entry name" value="ELM2 DOMAIN-CONTAINING PROTEIN"/>
    <property type="match status" value="1"/>
</dbReference>
<dbReference type="PRINTS" id="PR00252">
    <property type="entry name" value="NRIONCHANNEL"/>
</dbReference>
<feature type="region of interest" description="Disordered" evidence="21">
    <location>
        <begin position="226"/>
        <end position="253"/>
    </location>
</feature>
<evidence type="ECO:0000256" key="7">
    <source>
        <dbReference type="ARBA" id="ARBA00022692"/>
    </source>
</evidence>
<dbReference type="FunFam" id="1.10.10.60:FF:000012">
    <property type="entry name" value="Metastasis-associated 1 family, member 3"/>
    <property type="match status" value="1"/>
</dbReference>
<evidence type="ECO:0000313" key="22">
    <source>
        <dbReference type="EMBL" id="CAF2777436.1"/>
    </source>
</evidence>
<evidence type="ECO:0000256" key="16">
    <source>
        <dbReference type="ARBA" id="ARBA00023136"/>
    </source>
</evidence>
<evidence type="ECO:0000256" key="20">
    <source>
        <dbReference type="RuleBase" id="RU000687"/>
    </source>
</evidence>
<evidence type="ECO:0000256" key="5">
    <source>
        <dbReference type="ARBA" id="ARBA00022475"/>
    </source>
</evidence>
<dbReference type="InterPro" id="IPR009057">
    <property type="entry name" value="Homeodomain-like_sf"/>
</dbReference>
<keyword evidence="4 20" id="KW-0813">Transport</keyword>
<protein>
    <submittedName>
        <fullName evidence="22">Mesoderm induction early response protein 1</fullName>
    </submittedName>
</protein>
<dbReference type="AlphaFoldDB" id="A0A7R8CD93"/>
<evidence type="ECO:0000256" key="11">
    <source>
        <dbReference type="ARBA" id="ARBA00022833"/>
    </source>
</evidence>
<evidence type="ECO:0000256" key="4">
    <source>
        <dbReference type="ARBA" id="ARBA00022448"/>
    </source>
</evidence>
<dbReference type="EMBL" id="HG994580">
    <property type="protein sequence ID" value="CAF2777436.1"/>
    <property type="molecule type" value="Genomic_DNA"/>
</dbReference>
<keyword evidence="23" id="KW-1185">Reference proteome</keyword>
<keyword evidence="17" id="KW-0804">Transcription</keyword>
<evidence type="ECO:0000256" key="1">
    <source>
        <dbReference type="ARBA" id="ARBA00004123"/>
    </source>
</evidence>
<dbReference type="GO" id="GO:0003677">
    <property type="term" value="F:DNA binding"/>
    <property type="evidence" value="ECO:0007669"/>
    <property type="project" value="UniProtKB-KW"/>
</dbReference>
<dbReference type="InterPro" id="IPR006028">
    <property type="entry name" value="GABAA/Glycine_rcpt"/>
</dbReference>
<dbReference type="Pfam" id="PF19426">
    <property type="entry name" value="MIER1_3_C"/>
    <property type="match status" value="1"/>
</dbReference>
<evidence type="ECO:0000256" key="13">
    <source>
        <dbReference type="ARBA" id="ARBA00023015"/>
    </source>
</evidence>
<keyword evidence="13" id="KW-0805">Transcription regulation</keyword>
<feature type="compositionally biased region" description="Acidic residues" evidence="21">
    <location>
        <begin position="163"/>
        <end position="178"/>
    </location>
</feature>
<gene>
    <name evidence="22" type="ORF">LSAA_1329</name>
</gene>
<dbReference type="GO" id="GO:0042826">
    <property type="term" value="F:histone deacetylase binding"/>
    <property type="evidence" value="ECO:0007669"/>
    <property type="project" value="TreeGrafter"/>
</dbReference>
<dbReference type="GO" id="GO:0008270">
    <property type="term" value="F:zinc ion binding"/>
    <property type="evidence" value="ECO:0007669"/>
    <property type="project" value="UniProtKB-KW"/>
</dbReference>
<dbReference type="GO" id="GO:0005886">
    <property type="term" value="C:plasma membrane"/>
    <property type="evidence" value="ECO:0007669"/>
    <property type="project" value="UniProtKB-SubCell"/>
</dbReference>
<dbReference type="InterPro" id="IPR006202">
    <property type="entry name" value="Neur_chan_lig-bd"/>
</dbReference>
<dbReference type="OrthoDB" id="6350930at2759"/>
<dbReference type="InterPro" id="IPR040138">
    <property type="entry name" value="MIER/MTA"/>
</dbReference>
<dbReference type="InterPro" id="IPR036719">
    <property type="entry name" value="Neuro-gated_channel_TM_sf"/>
</dbReference>
<dbReference type="CDD" id="cd11661">
    <property type="entry name" value="SANT_MTA3_like"/>
    <property type="match status" value="1"/>
</dbReference>
<evidence type="ECO:0000256" key="8">
    <source>
        <dbReference type="ARBA" id="ARBA00022723"/>
    </source>
</evidence>
<evidence type="ECO:0000256" key="19">
    <source>
        <dbReference type="ARBA" id="ARBA00023303"/>
    </source>
</evidence>
<dbReference type="InterPro" id="IPR000949">
    <property type="entry name" value="ELM2_dom"/>
</dbReference>
<evidence type="ECO:0000256" key="15">
    <source>
        <dbReference type="ARBA" id="ARBA00023125"/>
    </source>
</evidence>
<dbReference type="GO" id="GO:0004888">
    <property type="term" value="F:transmembrane signaling receptor activity"/>
    <property type="evidence" value="ECO:0007669"/>
    <property type="project" value="InterPro"/>
</dbReference>
<keyword evidence="12 20" id="KW-1133">Transmembrane helix</keyword>
<dbReference type="SMART" id="SM01189">
    <property type="entry name" value="ELM2"/>
    <property type="match status" value="1"/>
</dbReference>
<dbReference type="SUPFAM" id="SSF46689">
    <property type="entry name" value="Homeodomain-like"/>
    <property type="match status" value="1"/>
</dbReference>
<evidence type="ECO:0000256" key="3">
    <source>
        <dbReference type="ARBA" id="ARBA00004236"/>
    </source>
</evidence>
<dbReference type="PROSITE" id="PS51156">
    <property type="entry name" value="ELM2"/>
    <property type="match status" value="1"/>
</dbReference>
<evidence type="ECO:0000256" key="6">
    <source>
        <dbReference type="ARBA" id="ARBA00022491"/>
    </source>
</evidence>
<feature type="compositionally biased region" description="Polar residues" evidence="21">
    <location>
        <begin position="133"/>
        <end position="143"/>
    </location>
</feature>
<keyword evidence="16 20" id="KW-0472">Membrane</keyword>
<dbReference type="GO" id="GO:0005230">
    <property type="term" value="F:extracellular ligand-gated monoatomic ion channel activity"/>
    <property type="evidence" value="ECO:0007669"/>
    <property type="project" value="InterPro"/>
</dbReference>
<dbReference type="PANTHER" id="PTHR10865">
    <property type="entry name" value="METASTASIS-ASSOCIATED PROTEIN AND MESODERM INDUCTION EARLY RESPONSE PROTEIN"/>
    <property type="match status" value="1"/>
</dbReference>
<dbReference type="PROSITE" id="PS00236">
    <property type="entry name" value="NEUROTR_ION_CHANNEL"/>
    <property type="match status" value="1"/>
</dbReference>
<evidence type="ECO:0000313" key="23">
    <source>
        <dbReference type="Proteomes" id="UP000675881"/>
    </source>
</evidence>
<name>A0A7R8CD93_LEPSM</name>
<dbReference type="Gene3D" id="1.10.10.60">
    <property type="entry name" value="Homeodomain-like"/>
    <property type="match status" value="1"/>
</dbReference>
<dbReference type="Gene3D" id="2.70.170.10">
    <property type="entry name" value="Neurotransmitter-gated ion-channel ligand-binding domain"/>
    <property type="match status" value="1"/>
</dbReference>
<dbReference type="GO" id="GO:0005654">
    <property type="term" value="C:nucleoplasm"/>
    <property type="evidence" value="ECO:0007669"/>
    <property type="project" value="TreeGrafter"/>
</dbReference>
<dbReference type="GO" id="GO:0000122">
    <property type="term" value="P:negative regulation of transcription by RNA polymerase II"/>
    <property type="evidence" value="ECO:0007669"/>
    <property type="project" value="TreeGrafter"/>
</dbReference>
<dbReference type="InterPro" id="IPR018000">
    <property type="entry name" value="Neurotransmitter_ion_chnl_CS"/>
</dbReference>
<dbReference type="SMART" id="SM00717">
    <property type="entry name" value="SANT"/>
    <property type="match status" value="1"/>
</dbReference>
<dbReference type="Gene3D" id="1.20.58.390">
    <property type="entry name" value="Neurotransmitter-gated ion-channel transmembrane domain"/>
    <property type="match status" value="1"/>
</dbReference>
<keyword evidence="11" id="KW-0862">Zinc</keyword>
<evidence type="ECO:0000256" key="9">
    <source>
        <dbReference type="ARBA" id="ARBA00022729"/>
    </source>
</evidence>
<evidence type="ECO:0000256" key="10">
    <source>
        <dbReference type="ARBA" id="ARBA00022771"/>
    </source>
</evidence>
<dbReference type="InterPro" id="IPR038050">
    <property type="entry name" value="Neuro_actylchol_rec"/>
</dbReference>
<dbReference type="GO" id="GO:0003714">
    <property type="term" value="F:transcription corepressor activity"/>
    <property type="evidence" value="ECO:0007669"/>
    <property type="project" value="TreeGrafter"/>
</dbReference>
<feature type="region of interest" description="Disordered" evidence="21">
    <location>
        <begin position="485"/>
        <end position="505"/>
    </location>
</feature>
<comment type="subcellular location">
    <subcellularLocation>
        <location evidence="3">Cell membrane</location>
    </subcellularLocation>
    <subcellularLocation>
        <location evidence="2">Membrane</location>
        <topology evidence="2">Multi-pass membrane protein</topology>
    </subcellularLocation>
    <subcellularLocation>
        <location evidence="1">Nucleus</location>
    </subcellularLocation>
</comment>
<keyword evidence="9" id="KW-0732">Signal</keyword>
<reference evidence="22" key="1">
    <citation type="submission" date="2021-02" db="EMBL/GenBank/DDBJ databases">
        <authorList>
            <person name="Bekaert M."/>
        </authorList>
    </citation>
    <scope>NUCLEOTIDE SEQUENCE</scope>
    <source>
        <strain evidence="22">IoA-00</strain>
    </source>
</reference>
<accession>A0A7R8CD93</accession>
<sequence>MDVVSIQVRNNLDLPIEKLSAMLGRNRLAWVSKRCSDKKISIFAIKNSKRLITINRLSKEDDDDPLVIDEDAAEKEFEPSVEMMVNDFDDERTLEEEEALETREEDEAEELNALNQEQDIPIEDLLKMYGYDPNSNSSTQGPNHLSGPARIDSTTEVSREGGGEEDDADGDDEEEEEPFLGSSPSTLVNKDKDSVAPCRTANLEEDENHSKKTTFQFLLSIPKEMSLRSTTSNQGDEEDSDTGGAEGGQESDLEGRDFSWKKTIMIGPSFQASVPAGLSKYGDSLPYENDDKQLWDPKLLSPDEVENYLTKSYETVHNNGGNSVGSLPLGAHIRDDEQALFLLFQCGYNYEEALRRRRMNVVSPADTMSLWSEDECRAFELGLRLYGKDFTMIQQQKVRTRSVGEIVQFYYLWKKTERHDVFANANRLEKKKYTLHPGTTDYMDRFIDEQDSTRDRSSSPNYHSLLYGASNNTGESHGSVLTVMQSSNTNNKSSSSSSTSSNGNFQNQDVIAPSILYLASTTNGQTRIYFVIYNQIILCYIYFHPSRVTAEDREISEVQCQEFNDSLIFYSTGKEVRDQIQVTLTKLLTSYNRRIRPNFGGPPYAYFRQAWVDQRLSFNATSSVTELPLNWQILNKIWKPDTYFINGKKSKMHKITVPNRFLRISPDGLVSFSQRLTIHAQCLMELKKFPFDSQECPLHIGSYGYTADEVLYDWKDNALEISTLAKATMTQFNLMKWISQAETSITNRKIAAGFRNDSIASINFSFKRQYGFFLLQIYTPMFIIVMCSWVAFWIVKTDAPSRVSLGVASSLSVTKIGFAGKGKPNSL</sequence>
<dbReference type="Proteomes" id="UP000675881">
    <property type="component" value="Chromosome 1"/>
</dbReference>
<evidence type="ECO:0000256" key="17">
    <source>
        <dbReference type="ARBA" id="ARBA00023163"/>
    </source>
</evidence>
<dbReference type="InterPro" id="IPR006201">
    <property type="entry name" value="Neur_channel"/>
</dbReference>
<feature type="compositionally biased region" description="Low complexity" evidence="21">
    <location>
        <begin position="486"/>
        <end position="502"/>
    </location>
</feature>
<dbReference type="InterPro" id="IPR036734">
    <property type="entry name" value="Neur_chan_lig-bd_sf"/>
</dbReference>
<feature type="region of interest" description="Disordered" evidence="21">
    <location>
        <begin position="128"/>
        <end position="211"/>
    </location>
</feature>
<evidence type="ECO:0000256" key="21">
    <source>
        <dbReference type="SAM" id="MobiDB-lite"/>
    </source>
</evidence>
<dbReference type="SUPFAM" id="SSF63712">
    <property type="entry name" value="Nicotinic receptor ligand binding domain-like"/>
    <property type="match status" value="1"/>
</dbReference>
<comment type="similarity">
    <text evidence="20">Belongs to the ligand-gated ion channel (TC 1.A.9) family.</text>
</comment>
<dbReference type="Pfam" id="PF01448">
    <property type="entry name" value="ELM2"/>
    <property type="match status" value="1"/>
</dbReference>
<keyword evidence="10" id="KW-0863">Zinc-finger</keyword>
<comment type="caution">
    <text evidence="20">Lacks conserved residue(s) required for the propagation of feature annotation.</text>
</comment>
<keyword evidence="6" id="KW-0678">Repressor</keyword>
<keyword evidence="8" id="KW-0479">Metal-binding</keyword>
<keyword evidence="15" id="KW-0238">DNA-binding</keyword>
<evidence type="ECO:0000256" key="2">
    <source>
        <dbReference type="ARBA" id="ARBA00004141"/>
    </source>
</evidence>
<dbReference type="InterPro" id="IPR001005">
    <property type="entry name" value="SANT/Myb"/>
</dbReference>
<dbReference type="SUPFAM" id="SSF90112">
    <property type="entry name" value="Neurotransmitter-gated ion-channel transmembrane pore"/>
    <property type="match status" value="1"/>
</dbReference>
<feature type="transmembrane region" description="Helical" evidence="20">
    <location>
        <begin position="770"/>
        <end position="795"/>
    </location>
</feature>
<proteinExistence type="inferred from homology"/>
<evidence type="ECO:0000256" key="14">
    <source>
        <dbReference type="ARBA" id="ARBA00023065"/>
    </source>
</evidence>
<dbReference type="InterPro" id="IPR045787">
    <property type="entry name" value="MIER1/3_C"/>
</dbReference>
<evidence type="ECO:0000256" key="12">
    <source>
        <dbReference type="ARBA" id="ARBA00022989"/>
    </source>
</evidence>
<keyword evidence="14 20" id="KW-0406">Ion transport</keyword>